<evidence type="ECO:0000313" key="2">
    <source>
        <dbReference type="EMBL" id="KFK32973.1"/>
    </source>
</evidence>
<keyword evidence="1" id="KW-0732">Signal</keyword>
<dbReference type="AlphaFoldDB" id="A0A087GSX1"/>
<dbReference type="EMBL" id="CM002874">
    <property type="protein sequence ID" value="KFK32973.1"/>
    <property type="molecule type" value="Genomic_DNA"/>
</dbReference>
<feature type="signal peptide" evidence="1">
    <location>
        <begin position="1"/>
        <end position="29"/>
    </location>
</feature>
<dbReference type="Gramene" id="KFK32973">
    <property type="protein sequence ID" value="KFK32973"/>
    <property type="gene ID" value="AALP_AA6G313300"/>
</dbReference>
<dbReference type="Proteomes" id="UP000029120">
    <property type="component" value="Chromosome 6"/>
</dbReference>
<proteinExistence type="predicted"/>
<evidence type="ECO:0000313" key="3">
    <source>
        <dbReference type="Proteomes" id="UP000029120"/>
    </source>
</evidence>
<accession>A0A087GSX1</accession>
<evidence type="ECO:0008006" key="4">
    <source>
        <dbReference type="Google" id="ProtNLM"/>
    </source>
</evidence>
<reference evidence="3" key="1">
    <citation type="journal article" date="2015" name="Nat. Plants">
        <title>Genome expansion of Arabis alpina linked with retrotransposition and reduced symmetric DNA methylation.</title>
        <authorList>
            <person name="Willing E.M."/>
            <person name="Rawat V."/>
            <person name="Mandakova T."/>
            <person name="Maumus F."/>
            <person name="James G.V."/>
            <person name="Nordstroem K.J."/>
            <person name="Becker C."/>
            <person name="Warthmann N."/>
            <person name="Chica C."/>
            <person name="Szarzynska B."/>
            <person name="Zytnicki M."/>
            <person name="Albani M.C."/>
            <person name="Kiefer C."/>
            <person name="Bergonzi S."/>
            <person name="Castaings L."/>
            <person name="Mateos J.L."/>
            <person name="Berns M.C."/>
            <person name="Bujdoso N."/>
            <person name="Piofczyk T."/>
            <person name="de Lorenzo L."/>
            <person name="Barrero-Sicilia C."/>
            <person name="Mateos I."/>
            <person name="Piednoel M."/>
            <person name="Hagmann J."/>
            <person name="Chen-Min-Tao R."/>
            <person name="Iglesias-Fernandez R."/>
            <person name="Schuster S.C."/>
            <person name="Alonso-Blanco C."/>
            <person name="Roudier F."/>
            <person name="Carbonero P."/>
            <person name="Paz-Ares J."/>
            <person name="Davis S.J."/>
            <person name="Pecinka A."/>
            <person name="Quesneville H."/>
            <person name="Colot V."/>
            <person name="Lysak M.A."/>
            <person name="Weigel D."/>
            <person name="Coupland G."/>
            <person name="Schneeberger K."/>
        </authorList>
    </citation>
    <scope>NUCLEOTIDE SEQUENCE [LARGE SCALE GENOMIC DNA]</scope>
    <source>
        <strain evidence="3">cv. Pajares</strain>
    </source>
</reference>
<keyword evidence="3" id="KW-1185">Reference proteome</keyword>
<name>A0A087GSX1_ARAAL</name>
<evidence type="ECO:0000256" key="1">
    <source>
        <dbReference type="SAM" id="SignalP"/>
    </source>
</evidence>
<organism evidence="2 3">
    <name type="scientific">Arabis alpina</name>
    <name type="common">Alpine rock-cress</name>
    <dbReference type="NCBI Taxonomy" id="50452"/>
    <lineage>
        <taxon>Eukaryota</taxon>
        <taxon>Viridiplantae</taxon>
        <taxon>Streptophyta</taxon>
        <taxon>Embryophyta</taxon>
        <taxon>Tracheophyta</taxon>
        <taxon>Spermatophyta</taxon>
        <taxon>Magnoliopsida</taxon>
        <taxon>eudicotyledons</taxon>
        <taxon>Gunneridae</taxon>
        <taxon>Pentapetalae</taxon>
        <taxon>rosids</taxon>
        <taxon>malvids</taxon>
        <taxon>Brassicales</taxon>
        <taxon>Brassicaceae</taxon>
        <taxon>Arabideae</taxon>
        <taxon>Arabis</taxon>
    </lineage>
</organism>
<sequence>MAKNMNGVGFVAFFLIVLLISTGIQKGSAESPYCKKIPSEGAAAGTCLRKDGDAVCKGVCKKMGIIDGRCLILPNTKATKKSCYCYFYDHGEVC</sequence>
<protein>
    <recommendedName>
        <fullName evidence="4">Knottin scorpion toxin-like domain-containing protein</fullName>
    </recommendedName>
</protein>
<gene>
    <name evidence="2" type="ordered locus">AALP_Aa6g313300</name>
</gene>
<feature type="chain" id="PRO_5001822474" description="Knottin scorpion toxin-like domain-containing protein" evidence="1">
    <location>
        <begin position="30"/>
        <end position="94"/>
    </location>
</feature>
<dbReference type="OMA" id="SAPHDIC"/>